<feature type="signal peptide" evidence="1">
    <location>
        <begin position="1"/>
        <end position="21"/>
    </location>
</feature>
<dbReference type="InterPro" id="IPR023346">
    <property type="entry name" value="Lysozyme-like_dom_sf"/>
</dbReference>
<protein>
    <recommendedName>
        <fullName evidence="4">Mannosyl-glycoprotein endo-beta-N-acetylglucosamidase-like domain-containing protein</fullName>
    </recommendedName>
</protein>
<comment type="caution">
    <text evidence="2">The sequence shown here is derived from an EMBL/GenBank/DDBJ whole genome shotgun (WGS) entry which is preliminary data.</text>
</comment>
<dbReference type="AlphaFoldDB" id="A0A2M6XBN9"/>
<evidence type="ECO:0000313" key="3">
    <source>
        <dbReference type="Proteomes" id="UP000231214"/>
    </source>
</evidence>
<dbReference type="EMBL" id="PEZK01000006">
    <property type="protein sequence ID" value="PIU02418.1"/>
    <property type="molecule type" value="Genomic_DNA"/>
</dbReference>
<evidence type="ECO:0000256" key="1">
    <source>
        <dbReference type="SAM" id="SignalP"/>
    </source>
</evidence>
<sequence>MTKFLVMIISLMLLTAAPAQAKEAADSAAFKNAVLGFAEPDARVERLAKFLASYDSPLTPYAPDFVAAADQYGLDWQLVPAITGVESTFGKHIPGNSYNAYGWANGAYRFTSWPQSIDHVTRVLAEKYVGRGLDTPGKIGPVYAPPSSTWAVKVAFFINQLDNLKALELTL</sequence>
<organism evidence="2 3">
    <name type="scientific">Candidatus Shapirobacteria bacterium CG09_land_8_20_14_0_10_49_15</name>
    <dbReference type="NCBI Taxonomy" id="1974482"/>
    <lineage>
        <taxon>Bacteria</taxon>
        <taxon>Candidatus Shapironibacteriota</taxon>
    </lineage>
</organism>
<name>A0A2M6XBN9_9BACT</name>
<proteinExistence type="predicted"/>
<accession>A0A2M6XBN9</accession>
<reference evidence="3" key="1">
    <citation type="submission" date="2017-09" db="EMBL/GenBank/DDBJ databases">
        <title>Depth-based differentiation of microbial function through sediment-hosted aquifers and enrichment of novel symbionts in the deep terrestrial subsurface.</title>
        <authorList>
            <person name="Probst A.J."/>
            <person name="Ladd B."/>
            <person name="Jarett J.K."/>
            <person name="Geller-Mcgrath D.E."/>
            <person name="Sieber C.M.K."/>
            <person name="Emerson J.B."/>
            <person name="Anantharaman K."/>
            <person name="Thomas B.C."/>
            <person name="Malmstrom R."/>
            <person name="Stieglmeier M."/>
            <person name="Klingl A."/>
            <person name="Woyke T."/>
            <person name="Ryan C.M."/>
            <person name="Banfield J.F."/>
        </authorList>
    </citation>
    <scope>NUCLEOTIDE SEQUENCE [LARGE SCALE GENOMIC DNA]</scope>
</reference>
<evidence type="ECO:0000313" key="2">
    <source>
        <dbReference type="EMBL" id="PIU02418.1"/>
    </source>
</evidence>
<feature type="chain" id="PRO_5014708169" description="Mannosyl-glycoprotein endo-beta-N-acetylglucosamidase-like domain-containing protein" evidence="1">
    <location>
        <begin position="22"/>
        <end position="171"/>
    </location>
</feature>
<dbReference type="Proteomes" id="UP000231214">
    <property type="component" value="Unassembled WGS sequence"/>
</dbReference>
<gene>
    <name evidence="2" type="ORF">COT66_00315</name>
</gene>
<keyword evidence="1" id="KW-0732">Signal</keyword>
<dbReference type="Gene3D" id="1.10.530.10">
    <property type="match status" value="1"/>
</dbReference>
<dbReference type="SUPFAM" id="SSF53955">
    <property type="entry name" value="Lysozyme-like"/>
    <property type="match status" value="1"/>
</dbReference>
<evidence type="ECO:0008006" key="4">
    <source>
        <dbReference type="Google" id="ProtNLM"/>
    </source>
</evidence>